<feature type="transmembrane region" description="Helical" evidence="1">
    <location>
        <begin position="6"/>
        <end position="22"/>
    </location>
</feature>
<evidence type="ECO:0000256" key="1">
    <source>
        <dbReference type="SAM" id="Phobius"/>
    </source>
</evidence>
<keyword evidence="3" id="KW-1185">Reference proteome</keyword>
<feature type="transmembrane region" description="Helical" evidence="1">
    <location>
        <begin position="34"/>
        <end position="51"/>
    </location>
</feature>
<feature type="transmembrane region" description="Helical" evidence="1">
    <location>
        <begin position="341"/>
        <end position="359"/>
    </location>
</feature>
<protein>
    <submittedName>
        <fullName evidence="2">O-antigen modification protein</fullName>
    </submittedName>
</protein>
<organism evidence="2 3">
    <name type="scientific">Enterobacteria phage HK620</name>
    <name type="common">Bacteriophage HK620</name>
    <dbReference type="NCBI Taxonomy" id="155148"/>
    <lineage>
        <taxon>Viruses</taxon>
        <taxon>Duplodnaviria</taxon>
        <taxon>Heunggongvirae</taxon>
        <taxon>Uroviricota</taxon>
        <taxon>Caudoviricetes</taxon>
        <taxon>Lederbergvirus</taxon>
        <taxon>Lederbergvirus HK620</taxon>
    </lineage>
</organism>
<dbReference type="NCBIfam" id="TIGR04370">
    <property type="entry name" value="glyco_rpt_poly"/>
    <property type="match status" value="1"/>
</dbReference>
<evidence type="ECO:0000313" key="3">
    <source>
        <dbReference type="Proteomes" id="UP000000725"/>
    </source>
</evidence>
<feature type="transmembrane region" description="Helical" evidence="1">
    <location>
        <begin position="238"/>
        <end position="258"/>
    </location>
</feature>
<keyword evidence="1" id="KW-1133">Transmembrane helix</keyword>
<feature type="transmembrane region" description="Helical" evidence="1">
    <location>
        <begin position="175"/>
        <end position="200"/>
    </location>
</feature>
<evidence type="ECO:0000313" key="2">
    <source>
        <dbReference type="EMBL" id="AAK28906.1"/>
    </source>
</evidence>
<name>Q9AYY5_BPHK6</name>
<dbReference type="Proteomes" id="UP000000725">
    <property type="component" value="Segment"/>
</dbReference>
<feature type="transmembrane region" description="Helical" evidence="1">
    <location>
        <begin position="314"/>
        <end position="334"/>
    </location>
</feature>
<organismHost>
    <name type="scientific">Escherichia coli</name>
    <dbReference type="NCBI Taxonomy" id="562"/>
</organismHost>
<keyword evidence="1" id="KW-0472">Membrane</keyword>
<sequence length="408" mass="46761">MTYLIIIFVLCSAMHILAIKYMRCRITSPLSLSLFSWYFMAFTGIISYDSFYDFRVETFYCLLIWISLTSFSYAVFEIAQRNKPLKYKIKEKNRICSRYSLLAIPACLITAYEIYKVGSNGPVNFLLNLRLANIEDDYQYPTFIFMPSFYPVIMAMFASICIFKSRWIDKISVCTWVLLFAIGTMGKFAVITPIMMFVTIYELKNGISMKKIFIYAPVVLACIIIMHFYRMSDDDSATIAYIFGTYIYSPLIAFGTLIDSGINWSGDYTLRFINAINYKIGISSVEPVKTILDYVYVPSPTNVYSVMQPFYSDMGIYGVAFGAVIYGVLLSAIYSSAKAGNLVMLGLYSVLSVSLITQFMSETIITNLSGNIKLLLCMFVVFRFFTKKMNDNKNIHMQTNYNQKVFKH</sequence>
<keyword evidence="1" id="KW-0812">Transmembrane</keyword>
<feature type="transmembrane region" description="Helical" evidence="1">
    <location>
        <begin position="138"/>
        <end position="163"/>
    </location>
</feature>
<feature type="transmembrane region" description="Helical" evidence="1">
    <location>
        <begin position="365"/>
        <end position="385"/>
    </location>
</feature>
<dbReference type="KEGG" id="vg:920963"/>
<feature type="transmembrane region" description="Helical" evidence="1">
    <location>
        <begin position="212"/>
        <end position="229"/>
    </location>
</feature>
<feature type="transmembrane region" description="Helical" evidence="1">
    <location>
        <begin position="99"/>
        <end position="118"/>
    </location>
</feature>
<accession>Q9AYY5</accession>
<dbReference type="RefSeq" id="NP_112091.1">
    <property type="nucleotide sequence ID" value="NC_002730.1"/>
</dbReference>
<dbReference type="GeneID" id="920963"/>
<proteinExistence type="predicted"/>
<reference evidence="2 3" key="1">
    <citation type="journal article" date="2001" name="J. Mol. Biol.">
        <title>Nucleotide sequence of coliphage HK620 and the evolution of lambdoid phages.</title>
        <authorList>
            <person name="Clark A.J."/>
            <person name="Inwood W."/>
            <person name="Cloutier T."/>
            <person name="Dhillon T.S."/>
        </authorList>
    </citation>
    <scope>NUCLEOTIDE SEQUENCE</scope>
</reference>
<feature type="transmembrane region" description="Helical" evidence="1">
    <location>
        <begin position="57"/>
        <end position="79"/>
    </location>
</feature>
<dbReference type="EMBL" id="AF335538">
    <property type="protein sequence ID" value="AAK28906.1"/>
    <property type="molecule type" value="Genomic_DNA"/>
</dbReference>